<reference evidence="2" key="2">
    <citation type="submission" date="2021-03" db="UniProtKB">
        <authorList>
            <consortium name="EnsemblPlants"/>
        </authorList>
    </citation>
    <scope>IDENTIFICATION</scope>
</reference>
<feature type="domain" description="FCP1 homology" evidence="1">
    <location>
        <begin position="21"/>
        <end position="180"/>
    </location>
</feature>
<dbReference type="PANTHER" id="PTHR12210">
    <property type="entry name" value="DULLARD PROTEIN PHOSPHATASE"/>
    <property type="match status" value="1"/>
</dbReference>
<dbReference type="InterPro" id="IPR011948">
    <property type="entry name" value="Dullard_phosphatase"/>
</dbReference>
<dbReference type="InterPro" id="IPR050365">
    <property type="entry name" value="TIM50"/>
</dbReference>
<dbReference type="NCBIfam" id="TIGR02251">
    <property type="entry name" value="HIF-SF_euk"/>
    <property type="match status" value="1"/>
</dbReference>
<dbReference type="Gene3D" id="3.40.50.1000">
    <property type="entry name" value="HAD superfamily/HAD-like"/>
    <property type="match status" value="1"/>
</dbReference>
<dbReference type="EnsemblPlants" id="AUR62039496-RA">
    <property type="protein sequence ID" value="AUR62039496-RA:cds"/>
    <property type="gene ID" value="AUR62039496"/>
</dbReference>
<proteinExistence type="predicted"/>
<dbReference type="SUPFAM" id="SSF56784">
    <property type="entry name" value="HAD-like"/>
    <property type="match status" value="1"/>
</dbReference>
<dbReference type="Proteomes" id="UP000596660">
    <property type="component" value="Unplaced"/>
</dbReference>
<organism evidence="2 3">
    <name type="scientific">Chenopodium quinoa</name>
    <name type="common">Quinoa</name>
    <dbReference type="NCBI Taxonomy" id="63459"/>
    <lineage>
        <taxon>Eukaryota</taxon>
        <taxon>Viridiplantae</taxon>
        <taxon>Streptophyta</taxon>
        <taxon>Embryophyta</taxon>
        <taxon>Tracheophyta</taxon>
        <taxon>Spermatophyta</taxon>
        <taxon>Magnoliopsida</taxon>
        <taxon>eudicotyledons</taxon>
        <taxon>Gunneridae</taxon>
        <taxon>Pentapetalae</taxon>
        <taxon>Caryophyllales</taxon>
        <taxon>Chenopodiaceae</taxon>
        <taxon>Chenopodioideae</taxon>
        <taxon>Atripliceae</taxon>
        <taxon>Chenopodium</taxon>
    </lineage>
</organism>
<dbReference type="CDD" id="cd07521">
    <property type="entry name" value="HAD_FCP1-like"/>
    <property type="match status" value="1"/>
</dbReference>
<dbReference type="InterPro" id="IPR004274">
    <property type="entry name" value="FCP1_dom"/>
</dbReference>
<dbReference type="PROSITE" id="PS50969">
    <property type="entry name" value="FCP1"/>
    <property type="match status" value="1"/>
</dbReference>
<dbReference type="Pfam" id="PF03031">
    <property type="entry name" value="NIF"/>
    <property type="match status" value="1"/>
</dbReference>
<dbReference type="AlphaFoldDB" id="A0A803N2U0"/>
<dbReference type="OMA" id="PKMYDFV"/>
<keyword evidence="3" id="KW-1185">Reference proteome</keyword>
<dbReference type="SMART" id="SM00577">
    <property type="entry name" value="CPDc"/>
    <property type="match status" value="1"/>
</dbReference>
<reference evidence="2" key="1">
    <citation type="journal article" date="2017" name="Nature">
        <title>The genome of Chenopodium quinoa.</title>
        <authorList>
            <person name="Jarvis D.E."/>
            <person name="Ho Y.S."/>
            <person name="Lightfoot D.J."/>
            <person name="Schmoeckel S.M."/>
            <person name="Li B."/>
            <person name="Borm T.J.A."/>
            <person name="Ohyanagi H."/>
            <person name="Mineta K."/>
            <person name="Michell C.T."/>
            <person name="Saber N."/>
            <person name="Kharbatia N.M."/>
            <person name="Rupper R.R."/>
            <person name="Sharp A.R."/>
            <person name="Dally N."/>
            <person name="Boughton B.A."/>
            <person name="Woo Y.H."/>
            <person name="Gao G."/>
            <person name="Schijlen E.G.W.M."/>
            <person name="Guo X."/>
            <person name="Momin A.A."/>
            <person name="Negrao S."/>
            <person name="Al-Babili S."/>
            <person name="Gehring C."/>
            <person name="Roessner U."/>
            <person name="Jung C."/>
            <person name="Murphy K."/>
            <person name="Arold S.T."/>
            <person name="Gojobori T."/>
            <person name="van der Linden C.G."/>
            <person name="van Loo E.N."/>
            <person name="Jellen E.N."/>
            <person name="Maughan P.J."/>
            <person name="Tester M."/>
        </authorList>
    </citation>
    <scope>NUCLEOTIDE SEQUENCE [LARGE SCALE GENOMIC DNA]</scope>
    <source>
        <strain evidence="2">cv. PI 614886</strain>
    </source>
</reference>
<sequence length="204" mass="23599">MKKPQKPKSLNLCFFALPPSENPEKPTIFLDLDETLIHSSADLPSKPFDFVVRPKIEGETMDFYVIKRPGVDEFLDFLSKKFEIVIFTAGLREYASLVLDNLDKNRVINHRLYRDSCRELDGKYVKDLAQMGRDLWKVAIIDDNPNSFSFQPENAIQIKPFIDDLQDNELSKLIRFFDACDGVKDIRDAVKLFAHDNLQQDLLD</sequence>
<dbReference type="Gramene" id="AUR62039496-RA">
    <property type="protein sequence ID" value="AUR62039496-RA:cds"/>
    <property type="gene ID" value="AUR62039496"/>
</dbReference>
<protein>
    <recommendedName>
        <fullName evidence="1">FCP1 homology domain-containing protein</fullName>
    </recommendedName>
</protein>
<evidence type="ECO:0000259" key="1">
    <source>
        <dbReference type="PROSITE" id="PS50969"/>
    </source>
</evidence>
<dbReference type="InterPro" id="IPR036412">
    <property type="entry name" value="HAD-like_sf"/>
</dbReference>
<evidence type="ECO:0000313" key="2">
    <source>
        <dbReference type="EnsemblPlants" id="AUR62039496-RA:cds"/>
    </source>
</evidence>
<evidence type="ECO:0000313" key="3">
    <source>
        <dbReference type="Proteomes" id="UP000596660"/>
    </source>
</evidence>
<dbReference type="InterPro" id="IPR023214">
    <property type="entry name" value="HAD_sf"/>
</dbReference>
<name>A0A803N2U0_CHEQI</name>
<dbReference type="GO" id="GO:0016791">
    <property type="term" value="F:phosphatase activity"/>
    <property type="evidence" value="ECO:0007669"/>
    <property type="project" value="InterPro"/>
</dbReference>
<accession>A0A803N2U0</accession>